<dbReference type="EMBL" id="JACGBB010000004">
    <property type="protein sequence ID" value="MBZ7987029.1"/>
    <property type="molecule type" value="Genomic_DNA"/>
</dbReference>
<evidence type="ECO:0000259" key="7">
    <source>
        <dbReference type="Pfam" id="PF00460"/>
    </source>
</evidence>
<comment type="caution">
    <text evidence="8">The sequence shown here is derived from an EMBL/GenBank/DDBJ whole genome shotgun (WGS) entry which is preliminary data.</text>
</comment>
<accession>A0ABS7WQJ5</accession>
<dbReference type="PIRSF" id="PIRSF002889">
    <property type="entry name" value="Rod_FlgB"/>
    <property type="match status" value="1"/>
</dbReference>
<evidence type="ECO:0000256" key="4">
    <source>
        <dbReference type="ARBA" id="ARBA00023143"/>
    </source>
</evidence>
<evidence type="ECO:0000256" key="5">
    <source>
        <dbReference type="ARBA" id="ARBA00024934"/>
    </source>
</evidence>
<evidence type="ECO:0000256" key="1">
    <source>
        <dbReference type="ARBA" id="ARBA00004117"/>
    </source>
</evidence>
<comment type="function">
    <text evidence="5 6">Structural component of flagellum, the bacterial motility apparatus. Part of the rod structure of flagellar basal body.</text>
</comment>
<dbReference type="Pfam" id="PF00460">
    <property type="entry name" value="Flg_bb_rod"/>
    <property type="match status" value="1"/>
</dbReference>
<dbReference type="NCBIfam" id="TIGR01396">
    <property type="entry name" value="FlgB"/>
    <property type="match status" value="1"/>
</dbReference>
<dbReference type="PROSITE" id="PS00588">
    <property type="entry name" value="FLAGELLA_BB_ROD"/>
    <property type="match status" value="1"/>
</dbReference>
<dbReference type="RefSeq" id="WP_172233248.1">
    <property type="nucleotide sequence ID" value="NZ_CP035946.1"/>
</dbReference>
<keyword evidence="4 6" id="KW-0975">Bacterial flagellum</keyword>
<reference evidence="8 9" key="1">
    <citation type="submission" date="2020-07" db="EMBL/GenBank/DDBJ databases">
        <title>Transfer of Campylobacter canadensis to the novel genus Avispirillum gen. nov., that also includes two novel species recovered from migratory waterfowl: Avispirillum anseris sp. nov. and Avispirillum brantae sp. nov.</title>
        <authorList>
            <person name="Miller W.G."/>
            <person name="Chapman M.H."/>
            <person name="Yee E."/>
            <person name="Inglis G.D."/>
        </authorList>
    </citation>
    <scope>NUCLEOTIDE SEQUENCE [LARGE SCALE GENOMIC DNA]</scope>
    <source>
        <strain evidence="8 9">L283</strain>
    </source>
</reference>
<evidence type="ECO:0000313" key="8">
    <source>
        <dbReference type="EMBL" id="MBZ7987029.1"/>
    </source>
</evidence>
<keyword evidence="8" id="KW-0969">Cilium</keyword>
<evidence type="ECO:0000256" key="6">
    <source>
        <dbReference type="PIRNR" id="PIRNR002889"/>
    </source>
</evidence>
<dbReference type="PANTHER" id="PTHR30435">
    <property type="entry name" value="FLAGELLAR PROTEIN"/>
    <property type="match status" value="1"/>
</dbReference>
<dbReference type="InterPro" id="IPR006300">
    <property type="entry name" value="FlgB"/>
</dbReference>
<dbReference type="InterPro" id="IPR001444">
    <property type="entry name" value="Flag_bb_rod_N"/>
</dbReference>
<name>A0ABS7WQJ5_9BACT</name>
<protein>
    <recommendedName>
        <fullName evidence="3 6">Flagellar basal body rod protein FlgB</fullName>
    </recommendedName>
</protein>
<evidence type="ECO:0000256" key="3">
    <source>
        <dbReference type="ARBA" id="ARBA00014376"/>
    </source>
</evidence>
<feature type="domain" description="Flagellar basal body rod protein N-terminal" evidence="7">
    <location>
        <begin position="11"/>
        <end position="37"/>
    </location>
</feature>
<gene>
    <name evidence="8" type="primary">flgB</name>
    <name evidence="8" type="ORF">AVCANL283_02700</name>
</gene>
<keyword evidence="8" id="KW-0282">Flagellum</keyword>
<evidence type="ECO:0000256" key="2">
    <source>
        <dbReference type="ARBA" id="ARBA00009677"/>
    </source>
</evidence>
<proteinExistence type="inferred from homology"/>
<comment type="subcellular location">
    <subcellularLocation>
        <location evidence="1 6">Bacterial flagellum basal body</location>
    </subcellularLocation>
</comment>
<evidence type="ECO:0000313" key="9">
    <source>
        <dbReference type="Proteomes" id="UP000786183"/>
    </source>
</evidence>
<comment type="subunit">
    <text evidence="6">The basal body constitutes a major portion of the flagellar organelle and consists of a number of rings mounted on a central rod.</text>
</comment>
<keyword evidence="8" id="KW-0966">Cell projection</keyword>
<organism evidence="8 9">
    <name type="scientific">Campylobacter canadensis</name>
    <dbReference type="NCBI Taxonomy" id="449520"/>
    <lineage>
        <taxon>Bacteria</taxon>
        <taxon>Pseudomonadati</taxon>
        <taxon>Campylobacterota</taxon>
        <taxon>Epsilonproteobacteria</taxon>
        <taxon>Campylobacterales</taxon>
        <taxon>Campylobacteraceae</taxon>
        <taxon>Campylobacter</taxon>
    </lineage>
</organism>
<dbReference type="InterPro" id="IPR019776">
    <property type="entry name" value="Flagellar_basal_body_rod_CS"/>
</dbReference>
<sequence length="156" mass="17473">MEFYKSKPLIVSALAGRDLRQKLISSNIANIDTPYYKARDIDFETMLEQKANLLYKKQEAPMIAATNEKHFGIGMNNQLALTNKAHQLPFDSDLSKTGTIFARDGHLQRNDANTVDLDVETSELSKNAIMVSALDSVLKKQSELVRSIIENSSKLN</sequence>
<comment type="similarity">
    <text evidence="2 6">Belongs to the flagella basal body rod proteins family.</text>
</comment>
<dbReference type="Proteomes" id="UP000786183">
    <property type="component" value="Unassembled WGS sequence"/>
</dbReference>
<dbReference type="PANTHER" id="PTHR30435:SF12">
    <property type="entry name" value="FLAGELLAR BASAL BODY ROD PROTEIN FLGB"/>
    <property type="match status" value="1"/>
</dbReference>
<keyword evidence="9" id="KW-1185">Reference proteome</keyword>